<dbReference type="InterPro" id="IPR029071">
    <property type="entry name" value="Ubiquitin-like_domsf"/>
</dbReference>
<feature type="compositionally biased region" description="Low complexity" evidence="2">
    <location>
        <begin position="428"/>
        <end position="442"/>
    </location>
</feature>
<dbReference type="PROSITE" id="PS50033">
    <property type="entry name" value="UBX"/>
    <property type="match status" value="1"/>
</dbReference>
<dbReference type="InterPro" id="IPR001012">
    <property type="entry name" value="UBX_dom"/>
</dbReference>
<evidence type="ECO:0000313" key="5">
    <source>
        <dbReference type="Proteomes" id="UP001224775"/>
    </source>
</evidence>
<feature type="compositionally biased region" description="Gly residues" evidence="2">
    <location>
        <begin position="443"/>
        <end position="452"/>
    </location>
</feature>
<dbReference type="SMART" id="SM00580">
    <property type="entry name" value="PUG"/>
    <property type="match status" value="1"/>
</dbReference>
<dbReference type="SUPFAM" id="SSF143503">
    <property type="entry name" value="PUG domain-like"/>
    <property type="match status" value="1"/>
</dbReference>
<dbReference type="Pfam" id="PF00789">
    <property type="entry name" value="UBX"/>
    <property type="match status" value="1"/>
</dbReference>
<feature type="region of interest" description="Disordered" evidence="2">
    <location>
        <begin position="613"/>
        <end position="666"/>
    </location>
</feature>
<dbReference type="InterPro" id="IPR018997">
    <property type="entry name" value="PUB_domain"/>
</dbReference>
<feature type="domain" description="UBX" evidence="3">
    <location>
        <begin position="491"/>
        <end position="569"/>
    </location>
</feature>
<feature type="region of interest" description="Disordered" evidence="2">
    <location>
        <begin position="322"/>
        <end position="365"/>
    </location>
</feature>
<keyword evidence="1" id="KW-0175">Coiled coil</keyword>
<feature type="compositionally biased region" description="Low complexity" evidence="2">
    <location>
        <begin position="332"/>
        <end position="342"/>
    </location>
</feature>
<reference evidence="4" key="1">
    <citation type="submission" date="2023-06" db="EMBL/GenBank/DDBJ databases">
        <title>Survivors Of The Sea: Transcriptome response of Skeletonema marinoi to long-term dormancy.</title>
        <authorList>
            <person name="Pinder M.I.M."/>
            <person name="Kourtchenko O."/>
            <person name="Robertson E.K."/>
            <person name="Larsson T."/>
            <person name="Maumus F."/>
            <person name="Osuna-Cruz C.M."/>
            <person name="Vancaester E."/>
            <person name="Stenow R."/>
            <person name="Vandepoele K."/>
            <person name="Ploug H."/>
            <person name="Bruchert V."/>
            <person name="Godhe A."/>
            <person name="Topel M."/>
        </authorList>
    </citation>
    <scope>NUCLEOTIDE SEQUENCE</scope>
    <source>
        <strain evidence="4">R05AC</strain>
    </source>
</reference>
<dbReference type="Proteomes" id="UP001224775">
    <property type="component" value="Unassembled WGS sequence"/>
</dbReference>
<evidence type="ECO:0000313" key="4">
    <source>
        <dbReference type="EMBL" id="KAK1741640.1"/>
    </source>
</evidence>
<dbReference type="Gene3D" id="1.20.58.2190">
    <property type="match status" value="1"/>
</dbReference>
<dbReference type="AlphaFoldDB" id="A0AAD8Y9S1"/>
<evidence type="ECO:0000256" key="1">
    <source>
        <dbReference type="SAM" id="Coils"/>
    </source>
</evidence>
<dbReference type="InterPro" id="IPR036339">
    <property type="entry name" value="PUB-like_dom_sf"/>
</dbReference>
<comment type="caution">
    <text evidence="4">The sequence shown here is derived from an EMBL/GenBank/DDBJ whole genome shotgun (WGS) entry which is preliminary data.</text>
</comment>
<organism evidence="4 5">
    <name type="scientific">Skeletonema marinoi</name>
    <dbReference type="NCBI Taxonomy" id="267567"/>
    <lineage>
        <taxon>Eukaryota</taxon>
        <taxon>Sar</taxon>
        <taxon>Stramenopiles</taxon>
        <taxon>Ochrophyta</taxon>
        <taxon>Bacillariophyta</taxon>
        <taxon>Coscinodiscophyceae</taxon>
        <taxon>Thalassiosirophycidae</taxon>
        <taxon>Thalassiosirales</taxon>
        <taxon>Skeletonemataceae</taxon>
        <taxon>Skeletonema</taxon>
        <taxon>Skeletonema marinoi-dohrnii complex</taxon>
    </lineage>
</organism>
<dbReference type="PANTHER" id="PTHR46467">
    <property type="entry name" value="TETHER CONTAINING UBX DOMAIN FOR GLUT4"/>
    <property type="match status" value="1"/>
</dbReference>
<dbReference type="Gene3D" id="3.10.20.90">
    <property type="entry name" value="Phosphatidylinositol 3-kinase Catalytic Subunit, Chain A, domain 1"/>
    <property type="match status" value="1"/>
</dbReference>
<proteinExistence type="predicted"/>
<dbReference type="SUPFAM" id="SSF54236">
    <property type="entry name" value="Ubiquitin-like"/>
    <property type="match status" value="1"/>
</dbReference>
<feature type="region of interest" description="Disordered" evidence="2">
    <location>
        <begin position="424"/>
        <end position="455"/>
    </location>
</feature>
<dbReference type="GO" id="GO:0012506">
    <property type="term" value="C:vesicle membrane"/>
    <property type="evidence" value="ECO:0007669"/>
    <property type="project" value="TreeGrafter"/>
</dbReference>
<gene>
    <name evidence="4" type="ORF">QTG54_007213</name>
</gene>
<dbReference type="EMBL" id="JATAAI010000012">
    <property type="protein sequence ID" value="KAK1741640.1"/>
    <property type="molecule type" value="Genomic_DNA"/>
</dbReference>
<evidence type="ECO:0000259" key="3">
    <source>
        <dbReference type="PROSITE" id="PS50033"/>
    </source>
</evidence>
<dbReference type="CDD" id="cd09212">
    <property type="entry name" value="PUB"/>
    <property type="match status" value="1"/>
</dbReference>
<feature type="coiled-coil region" evidence="1">
    <location>
        <begin position="391"/>
        <end position="418"/>
    </location>
</feature>
<accession>A0AAD8Y9S1</accession>
<keyword evidence="5" id="KW-1185">Reference proteome</keyword>
<dbReference type="GO" id="GO:0005634">
    <property type="term" value="C:nucleus"/>
    <property type="evidence" value="ECO:0007669"/>
    <property type="project" value="TreeGrafter"/>
</dbReference>
<sequence length="666" mass="71119">MYGSKNNAKTAKKKAKSPLRVVLRCAWNGTRLNVPTTADPITLKTTLLEIVLRLESALPPSLFQDGSAASGATLVCLRNVVLRSQWESTTLKQILEGDDGQAGVVLTLDIGGPSNVVVNNAVASAASSLNIKPVAISAPPVAAASPVAAVMERGSDVIVATSSSVPLPSTTTPMEIDFTAADTNNSPTNNDSQPATITKMIPEEAWSKILQSNFDAATKDCLNTLLKIIDNLLSRPNEPKVRSLRCANATFEKKVGRVTGGLEFLYSIGFVPNYPAFRGGGGGAGNVPPETLEMTSENESRDTLLHARKVLVQSAVKDLNIDPDELPPVPKAPAAVPKSAFAAPPPAPTTAAAATSNRQPPSSGFNIYKGHSYNVQSAAMGAPDPYMDAGLSNTERQLQQLQSKRDRIEREIQSDVKTDRGLVAYKAGSGPTGIISSSSTSSEGGGTTGGRGDSSLLAARMKRMEEERKKREEGGFTTKAMRDLERMKKAKVYSHAQIRINFSDGTHLHAKFLPREKVSAIRSVIESSFQPTIAQSLDFDLYVAPPRRLLIDTETLEEEELVPASKIHVSWKAGHAPSGKFLRDELFLAGGGTAAFPDAKPVITKPVAAEMKKGVESKKRSGNAPSKEELLMQRMLGKPSTLGGNTSSKKTDKDGAKKNGKPKWFK</sequence>
<dbReference type="SMART" id="SM00166">
    <property type="entry name" value="UBX"/>
    <property type="match status" value="1"/>
</dbReference>
<evidence type="ECO:0000256" key="2">
    <source>
        <dbReference type="SAM" id="MobiDB-lite"/>
    </source>
</evidence>
<protein>
    <submittedName>
        <fullName evidence="4">PUB domain-containing protein</fullName>
    </submittedName>
</protein>
<dbReference type="PANTHER" id="PTHR46467:SF1">
    <property type="entry name" value="TETHER CONTAINING UBX DOMAIN FOR GLUT4"/>
    <property type="match status" value="1"/>
</dbReference>
<dbReference type="GO" id="GO:0006886">
    <property type="term" value="P:intracellular protein transport"/>
    <property type="evidence" value="ECO:0007669"/>
    <property type="project" value="TreeGrafter"/>
</dbReference>
<dbReference type="GO" id="GO:0005737">
    <property type="term" value="C:cytoplasm"/>
    <property type="evidence" value="ECO:0007669"/>
    <property type="project" value="TreeGrafter"/>
</dbReference>
<name>A0AAD8Y9S1_9STRA</name>
<dbReference type="Pfam" id="PF09409">
    <property type="entry name" value="PUB"/>
    <property type="match status" value="1"/>
</dbReference>